<proteinExistence type="inferred from homology"/>
<dbReference type="SUPFAM" id="SSF110849">
    <property type="entry name" value="ParB/Sulfiredoxin"/>
    <property type="match status" value="1"/>
</dbReference>
<dbReference type="Pfam" id="PF17762">
    <property type="entry name" value="HTH_ParB"/>
    <property type="match status" value="1"/>
</dbReference>
<evidence type="ECO:0000256" key="1">
    <source>
        <dbReference type="ARBA" id="ARBA00004453"/>
    </source>
</evidence>
<evidence type="ECO:0000313" key="6">
    <source>
        <dbReference type="EMBL" id="MBC8532057.1"/>
    </source>
</evidence>
<keyword evidence="3" id="KW-0159">Chromosome partition</keyword>
<keyword evidence="7" id="KW-1185">Reference proteome</keyword>
<comment type="similarity">
    <text evidence="2">Belongs to the ParB family.</text>
</comment>
<dbReference type="SUPFAM" id="SSF109709">
    <property type="entry name" value="KorB DNA-binding domain-like"/>
    <property type="match status" value="1"/>
</dbReference>
<dbReference type="CDD" id="cd16393">
    <property type="entry name" value="SPO0J_N"/>
    <property type="match status" value="1"/>
</dbReference>
<dbReference type="Gene3D" id="3.90.1530.30">
    <property type="match status" value="1"/>
</dbReference>
<dbReference type="Gene3D" id="1.10.10.2830">
    <property type="match status" value="1"/>
</dbReference>
<evidence type="ECO:0000259" key="5">
    <source>
        <dbReference type="PROSITE" id="PS50943"/>
    </source>
</evidence>
<comment type="subcellular location">
    <subcellularLocation>
        <location evidence="1">Cytoplasm</location>
        <location evidence="1">Nucleoid</location>
    </subcellularLocation>
</comment>
<dbReference type="GO" id="GO:0007059">
    <property type="term" value="P:chromosome segregation"/>
    <property type="evidence" value="ECO:0007669"/>
    <property type="project" value="UniProtKB-KW"/>
</dbReference>
<dbReference type="EMBL" id="JACRSR010000004">
    <property type="protein sequence ID" value="MBC8532057.1"/>
    <property type="molecule type" value="Genomic_DNA"/>
</dbReference>
<dbReference type="Proteomes" id="UP000623172">
    <property type="component" value="Unassembled WGS sequence"/>
</dbReference>
<accession>A0A926D5Z3</accession>
<name>A0A926D5Z3_9FIRM</name>
<evidence type="ECO:0000313" key="7">
    <source>
        <dbReference type="Proteomes" id="UP000623172"/>
    </source>
</evidence>
<evidence type="ECO:0000256" key="3">
    <source>
        <dbReference type="ARBA" id="ARBA00022829"/>
    </source>
</evidence>
<feature type="domain" description="HTH cro/C1-type" evidence="5">
    <location>
        <begin position="126"/>
        <end position="148"/>
    </location>
</feature>
<dbReference type="FunFam" id="1.10.10.2830:FF:000001">
    <property type="entry name" value="Chromosome partitioning protein ParB"/>
    <property type="match status" value="1"/>
</dbReference>
<keyword evidence="4" id="KW-0238">DNA-binding</keyword>
<dbReference type="FunFam" id="3.90.1530.30:FF:000001">
    <property type="entry name" value="Chromosome partitioning protein ParB"/>
    <property type="match status" value="1"/>
</dbReference>
<dbReference type="InterPro" id="IPR001387">
    <property type="entry name" value="Cro/C1-type_HTH"/>
</dbReference>
<dbReference type="RefSeq" id="WP_249317076.1">
    <property type="nucleotide sequence ID" value="NZ_JACRSR010000004.1"/>
</dbReference>
<dbReference type="InterPro" id="IPR004437">
    <property type="entry name" value="ParB/RepB/Spo0J"/>
</dbReference>
<dbReference type="InterPro" id="IPR036086">
    <property type="entry name" value="ParB/Sulfiredoxin_sf"/>
</dbReference>
<evidence type="ECO:0000256" key="2">
    <source>
        <dbReference type="ARBA" id="ARBA00006295"/>
    </source>
</evidence>
<gene>
    <name evidence="6" type="ORF">H8696_09380</name>
</gene>
<dbReference type="PANTHER" id="PTHR33375:SF1">
    <property type="entry name" value="CHROMOSOME-PARTITIONING PROTEIN PARB-RELATED"/>
    <property type="match status" value="1"/>
</dbReference>
<reference evidence="6" key="1">
    <citation type="submission" date="2020-08" db="EMBL/GenBank/DDBJ databases">
        <title>Genome public.</title>
        <authorList>
            <person name="Liu C."/>
            <person name="Sun Q."/>
        </authorList>
    </citation>
    <scope>NUCLEOTIDE SEQUENCE</scope>
    <source>
        <strain evidence="6">NSJ-53</strain>
    </source>
</reference>
<sequence>MRIPLVREAVKEDGRILLLPVDSVWPNPYQPRRTFSDEALFELSQSIRQLGLLQPITVRQVGIHAYELIAGERRLRAAKLAGLREIPAQVIKAYEGESALMALVENLQRENLSYMEEALGYQSLIKEHNLTQEEVARQVGKSQSTVANKLRILRLPKAVKDELNASGLSERHARALLRLPDEESQLSALRKAVKGHLTVQKLEALVEDELQEKTPAKPKRRIFMVYKDHRLFVNTMKNAVREMNAQGIRAEYSQKRLDDQLEIKVIIPLM</sequence>
<dbReference type="GO" id="GO:0005694">
    <property type="term" value="C:chromosome"/>
    <property type="evidence" value="ECO:0007669"/>
    <property type="project" value="TreeGrafter"/>
</dbReference>
<dbReference type="PROSITE" id="PS50943">
    <property type="entry name" value="HTH_CROC1"/>
    <property type="match status" value="1"/>
</dbReference>
<dbReference type="GO" id="GO:0009295">
    <property type="term" value="C:nucleoid"/>
    <property type="evidence" value="ECO:0007669"/>
    <property type="project" value="UniProtKB-SubCell"/>
</dbReference>
<dbReference type="InterPro" id="IPR003115">
    <property type="entry name" value="ParB_N"/>
</dbReference>
<dbReference type="SMART" id="SM00470">
    <property type="entry name" value="ParB"/>
    <property type="match status" value="1"/>
</dbReference>
<dbReference type="InterPro" id="IPR041468">
    <property type="entry name" value="HTH_ParB/Spo0J"/>
</dbReference>
<organism evidence="6 7">
    <name type="scientific">Gehongia tenuis</name>
    <dbReference type="NCBI Taxonomy" id="2763655"/>
    <lineage>
        <taxon>Bacteria</taxon>
        <taxon>Bacillati</taxon>
        <taxon>Bacillota</taxon>
        <taxon>Clostridia</taxon>
        <taxon>Christensenellales</taxon>
        <taxon>Christensenellaceae</taxon>
        <taxon>Gehongia</taxon>
    </lineage>
</organism>
<dbReference type="InterPro" id="IPR050336">
    <property type="entry name" value="Chromosome_partition/occlusion"/>
</dbReference>
<evidence type="ECO:0000256" key="4">
    <source>
        <dbReference type="ARBA" id="ARBA00023125"/>
    </source>
</evidence>
<dbReference type="AlphaFoldDB" id="A0A926D5Z3"/>
<protein>
    <submittedName>
        <fullName evidence="6">ParB/RepB/Spo0J family partition protein</fullName>
    </submittedName>
</protein>
<dbReference type="PANTHER" id="PTHR33375">
    <property type="entry name" value="CHROMOSOME-PARTITIONING PROTEIN PARB-RELATED"/>
    <property type="match status" value="1"/>
</dbReference>
<dbReference type="Pfam" id="PF02195">
    <property type="entry name" value="ParB_N"/>
    <property type="match status" value="1"/>
</dbReference>
<comment type="caution">
    <text evidence="6">The sequence shown here is derived from an EMBL/GenBank/DDBJ whole genome shotgun (WGS) entry which is preliminary data.</text>
</comment>
<dbReference type="NCBIfam" id="TIGR00180">
    <property type="entry name" value="parB_part"/>
    <property type="match status" value="1"/>
</dbReference>
<dbReference type="GO" id="GO:0003677">
    <property type="term" value="F:DNA binding"/>
    <property type="evidence" value="ECO:0007669"/>
    <property type="project" value="UniProtKB-KW"/>
</dbReference>